<dbReference type="Gene3D" id="6.10.250.2410">
    <property type="match status" value="1"/>
</dbReference>
<dbReference type="PANTHER" id="PTHR33969">
    <property type="entry name" value="SEGREGATION AND CONDENSATION PROTEIN A"/>
    <property type="match status" value="1"/>
</dbReference>
<feature type="compositionally biased region" description="Acidic residues" evidence="2">
    <location>
        <begin position="1"/>
        <end position="10"/>
    </location>
</feature>
<name>A0A4V3DEB4_9PROT</name>
<dbReference type="Pfam" id="PF02616">
    <property type="entry name" value="SMC_ScpA"/>
    <property type="match status" value="1"/>
</dbReference>
<dbReference type="Proteomes" id="UP000295783">
    <property type="component" value="Unassembled WGS sequence"/>
</dbReference>
<dbReference type="EMBL" id="SNYW01000011">
    <property type="protein sequence ID" value="TDQ80421.1"/>
    <property type="molecule type" value="Genomic_DNA"/>
</dbReference>
<dbReference type="PANTHER" id="PTHR33969:SF2">
    <property type="entry name" value="SEGREGATION AND CONDENSATION PROTEIN A"/>
    <property type="match status" value="1"/>
</dbReference>
<evidence type="ECO:0000313" key="4">
    <source>
        <dbReference type="Proteomes" id="UP000295783"/>
    </source>
</evidence>
<comment type="caution">
    <text evidence="3">The sequence shown here is derived from an EMBL/GenBank/DDBJ whole genome shotgun (WGS) entry which is preliminary data.</text>
</comment>
<dbReference type="OrthoDB" id="9793741at2"/>
<sequence>MAQWIADDDNNPVPDESGPEGAGVPPAAEGGDDQPPAAANDDGDLHLDLDGYEGPIDVLLNLARDQKVDLKKISILELADQYLAFVARARKLRLELAADYLVMAAWLAYLKSRLLLPEPPGDGEPTGVELAAALAFQLQRLEAMQKAGQAMLDLPQLGRDTFMRGAPEPMKVVDVPVYELSLYDLLKAYGTHPGRKREAMLQIQPLNLFSMDDALKRIGDFIGRTLDWTMLQNFLPEGLRQPLQRRAAVAATFAASLELARSGVINLRQDSLFGPIYLKRADPDRRDTANEVTPS</sequence>
<gene>
    <name evidence="3" type="ORF">A8950_2950</name>
</gene>
<proteinExistence type="predicted"/>
<reference evidence="3 4" key="1">
    <citation type="submission" date="2019-03" db="EMBL/GenBank/DDBJ databases">
        <title>Genomic Encyclopedia of Type Strains, Phase III (KMG-III): the genomes of soil and plant-associated and newly described type strains.</title>
        <authorList>
            <person name="Whitman W."/>
        </authorList>
    </citation>
    <scope>NUCLEOTIDE SEQUENCE [LARGE SCALE GENOMIC DNA]</scope>
    <source>
        <strain evidence="3 4">CGMCC 1.7660</strain>
    </source>
</reference>
<dbReference type="AlphaFoldDB" id="A0A4V3DEB4"/>
<dbReference type="RefSeq" id="WP_133614419.1">
    <property type="nucleotide sequence ID" value="NZ_SNYW01000011.1"/>
</dbReference>
<evidence type="ECO:0000256" key="1">
    <source>
        <dbReference type="ARBA" id="ARBA00044777"/>
    </source>
</evidence>
<keyword evidence="4" id="KW-1185">Reference proteome</keyword>
<evidence type="ECO:0000256" key="2">
    <source>
        <dbReference type="SAM" id="MobiDB-lite"/>
    </source>
</evidence>
<protein>
    <recommendedName>
        <fullName evidence="1">Segregation and condensation protein A</fullName>
    </recommendedName>
</protein>
<accession>A0A4V3DEB4</accession>
<feature type="region of interest" description="Disordered" evidence="2">
    <location>
        <begin position="1"/>
        <end position="46"/>
    </location>
</feature>
<evidence type="ECO:0000313" key="3">
    <source>
        <dbReference type="EMBL" id="TDQ80421.1"/>
    </source>
</evidence>
<organism evidence="3 4">
    <name type="scientific">Dongia mobilis</name>
    <dbReference type="NCBI Taxonomy" id="578943"/>
    <lineage>
        <taxon>Bacteria</taxon>
        <taxon>Pseudomonadati</taxon>
        <taxon>Pseudomonadota</taxon>
        <taxon>Alphaproteobacteria</taxon>
        <taxon>Rhodospirillales</taxon>
        <taxon>Dongiaceae</taxon>
        <taxon>Dongia</taxon>
    </lineage>
</organism>
<dbReference type="InterPro" id="IPR003768">
    <property type="entry name" value="ScpA"/>
</dbReference>